<feature type="region of interest" description="Disordered" evidence="2">
    <location>
        <begin position="1"/>
        <end position="26"/>
    </location>
</feature>
<name>A0A445IWI2_GLYSO</name>
<comment type="caution">
    <text evidence="4">The sequence shown here is derived from an EMBL/GenBank/DDBJ whole genome shotgun (WGS) entry which is preliminary data.</text>
</comment>
<dbReference type="GO" id="GO:0010090">
    <property type="term" value="P:trichome morphogenesis"/>
    <property type="evidence" value="ECO:0007669"/>
    <property type="project" value="InterPro"/>
</dbReference>
<dbReference type="GO" id="GO:0009740">
    <property type="term" value="P:gibberellic acid mediated signaling pathway"/>
    <property type="evidence" value="ECO:0007669"/>
    <property type="project" value="TreeGrafter"/>
</dbReference>
<dbReference type="PROSITE" id="PS50157">
    <property type="entry name" value="ZINC_FINGER_C2H2_2"/>
    <property type="match status" value="1"/>
</dbReference>
<dbReference type="GO" id="GO:0000976">
    <property type="term" value="F:transcription cis-regulatory region binding"/>
    <property type="evidence" value="ECO:0007669"/>
    <property type="project" value="TreeGrafter"/>
</dbReference>
<feature type="compositionally biased region" description="Low complexity" evidence="2">
    <location>
        <begin position="123"/>
        <end position="137"/>
    </location>
</feature>
<keyword evidence="5" id="KW-1185">Reference proteome</keyword>
<evidence type="ECO:0000313" key="5">
    <source>
        <dbReference type="Proteomes" id="UP000289340"/>
    </source>
</evidence>
<sequence length="195" mass="21216">MSASENPIIDETTEGKASSSSSPSSSTTLKLFGFLLTPAGNINNYEDINHMPATSTNIPYNTTYKSRFTCYFCYREFANSQALGGHQNAHKKERKIAALSSFGYYHHHPRFIAPSPLIVVPHGGSSSSSSGPLVHPRGGPRHNHPPMGASMGEQQNNNNIVVDDADGDVDLNLSLAHSTTTSKFRGKKIAKRRRT</sequence>
<dbReference type="Gramene" id="XM_028324937.1">
    <property type="protein sequence ID" value="XP_028180738.1"/>
    <property type="gene ID" value="LOC114367744"/>
</dbReference>
<keyword evidence="1" id="KW-0479">Metal-binding</keyword>
<dbReference type="GO" id="GO:0008270">
    <property type="term" value="F:zinc ion binding"/>
    <property type="evidence" value="ECO:0007669"/>
    <property type="project" value="UniProtKB-KW"/>
</dbReference>
<dbReference type="PANTHER" id="PTHR46353">
    <property type="entry name" value="ZINC FINGER PROTEIN 5"/>
    <property type="match status" value="1"/>
</dbReference>
<dbReference type="EMBL" id="QZWG01000009">
    <property type="protein sequence ID" value="RZB90511.1"/>
    <property type="molecule type" value="Genomic_DNA"/>
</dbReference>
<keyword evidence="1" id="KW-0862">Zinc</keyword>
<evidence type="ECO:0000313" key="4">
    <source>
        <dbReference type="EMBL" id="RZB90511.1"/>
    </source>
</evidence>
<dbReference type="InterPro" id="IPR036236">
    <property type="entry name" value="Znf_C2H2_sf"/>
</dbReference>
<dbReference type="InterPro" id="IPR013087">
    <property type="entry name" value="Znf_C2H2_type"/>
</dbReference>
<feature type="region of interest" description="Disordered" evidence="2">
    <location>
        <begin position="122"/>
        <end position="164"/>
    </location>
</feature>
<accession>A0A445IWI2</accession>
<dbReference type="PANTHER" id="PTHR46353:SF21">
    <property type="entry name" value="C2H2-TYPE DOMAIN-CONTAINING PROTEIN"/>
    <property type="match status" value="1"/>
</dbReference>
<dbReference type="AlphaFoldDB" id="A0A445IWI2"/>
<protein>
    <recommendedName>
        <fullName evidence="3">C2H2-type domain-containing protein</fullName>
    </recommendedName>
</protein>
<reference evidence="4 5" key="1">
    <citation type="submission" date="2018-09" db="EMBL/GenBank/DDBJ databases">
        <title>A high-quality reference genome of wild soybean provides a powerful tool to mine soybean genomes.</title>
        <authorList>
            <person name="Xie M."/>
            <person name="Chung C.Y.L."/>
            <person name="Li M.-W."/>
            <person name="Wong F.-L."/>
            <person name="Chan T.-F."/>
            <person name="Lam H.-M."/>
        </authorList>
    </citation>
    <scope>NUCLEOTIDE SEQUENCE [LARGE SCALE GENOMIC DNA]</scope>
    <source>
        <strain evidence="5">cv. W05</strain>
        <tissue evidence="4">Hypocotyl of etiolated seedlings</tissue>
    </source>
</reference>
<dbReference type="SUPFAM" id="SSF57667">
    <property type="entry name" value="beta-beta-alpha zinc fingers"/>
    <property type="match status" value="1"/>
</dbReference>
<evidence type="ECO:0000256" key="1">
    <source>
        <dbReference type="PROSITE-ProRule" id="PRU00042"/>
    </source>
</evidence>
<feature type="domain" description="C2H2-type" evidence="3">
    <location>
        <begin position="68"/>
        <end position="95"/>
    </location>
</feature>
<dbReference type="GO" id="GO:0009736">
    <property type="term" value="P:cytokinin-activated signaling pathway"/>
    <property type="evidence" value="ECO:0007669"/>
    <property type="project" value="TreeGrafter"/>
</dbReference>
<gene>
    <name evidence="4" type="ORF">D0Y65_023116</name>
</gene>
<keyword evidence="1" id="KW-0863">Zinc-finger</keyword>
<dbReference type="InterPro" id="IPR044299">
    <property type="entry name" value="GIS3/ZFP5/ZFP6"/>
</dbReference>
<dbReference type="GO" id="GO:0003700">
    <property type="term" value="F:DNA-binding transcription factor activity"/>
    <property type="evidence" value="ECO:0007669"/>
    <property type="project" value="TreeGrafter"/>
</dbReference>
<evidence type="ECO:0000259" key="3">
    <source>
        <dbReference type="PROSITE" id="PS50157"/>
    </source>
</evidence>
<organism evidence="4 5">
    <name type="scientific">Glycine soja</name>
    <name type="common">Wild soybean</name>
    <dbReference type="NCBI Taxonomy" id="3848"/>
    <lineage>
        <taxon>Eukaryota</taxon>
        <taxon>Viridiplantae</taxon>
        <taxon>Streptophyta</taxon>
        <taxon>Embryophyta</taxon>
        <taxon>Tracheophyta</taxon>
        <taxon>Spermatophyta</taxon>
        <taxon>Magnoliopsida</taxon>
        <taxon>eudicotyledons</taxon>
        <taxon>Gunneridae</taxon>
        <taxon>Pentapetalae</taxon>
        <taxon>rosids</taxon>
        <taxon>fabids</taxon>
        <taxon>Fabales</taxon>
        <taxon>Fabaceae</taxon>
        <taxon>Papilionoideae</taxon>
        <taxon>50 kb inversion clade</taxon>
        <taxon>NPAAA clade</taxon>
        <taxon>indigoferoid/millettioid clade</taxon>
        <taxon>Phaseoleae</taxon>
        <taxon>Glycine</taxon>
        <taxon>Glycine subgen. Soja</taxon>
    </lineage>
</organism>
<dbReference type="GO" id="GO:0005634">
    <property type="term" value="C:nucleus"/>
    <property type="evidence" value="ECO:0007669"/>
    <property type="project" value="TreeGrafter"/>
</dbReference>
<dbReference type="PROSITE" id="PS00028">
    <property type="entry name" value="ZINC_FINGER_C2H2_1"/>
    <property type="match status" value="1"/>
</dbReference>
<dbReference type="Proteomes" id="UP000289340">
    <property type="component" value="Chromosome 9"/>
</dbReference>
<evidence type="ECO:0000256" key="2">
    <source>
        <dbReference type="SAM" id="MobiDB-lite"/>
    </source>
</evidence>
<proteinExistence type="predicted"/>